<dbReference type="PANTHER" id="PTHR38847:SF1">
    <property type="entry name" value="PSEUDOURIDINE SYNTHASE RSUA_RLUA-LIKE DOMAIN-CONTAINING PROTEIN"/>
    <property type="match status" value="1"/>
</dbReference>
<gene>
    <name evidence="2" type="ORF">TWF730_003753</name>
</gene>
<organism evidence="2 3">
    <name type="scientific">Orbilia blumenaviensis</name>
    <dbReference type="NCBI Taxonomy" id="1796055"/>
    <lineage>
        <taxon>Eukaryota</taxon>
        <taxon>Fungi</taxon>
        <taxon>Dikarya</taxon>
        <taxon>Ascomycota</taxon>
        <taxon>Pezizomycotina</taxon>
        <taxon>Orbiliomycetes</taxon>
        <taxon>Orbiliales</taxon>
        <taxon>Orbiliaceae</taxon>
        <taxon>Orbilia</taxon>
    </lineage>
</organism>
<evidence type="ECO:0000256" key="1">
    <source>
        <dbReference type="SAM" id="SignalP"/>
    </source>
</evidence>
<reference evidence="2 3" key="1">
    <citation type="submission" date="2019-10" db="EMBL/GenBank/DDBJ databases">
        <authorList>
            <person name="Palmer J.M."/>
        </authorList>
    </citation>
    <scope>NUCLEOTIDE SEQUENCE [LARGE SCALE GENOMIC DNA]</scope>
    <source>
        <strain evidence="2 3">TWF730</strain>
    </source>
</reference>
<dbReference type="EMBL" id="JAVHNS010000015">
    <property type="protein sequence ID" value="KAK6334539.1"/>
    <property type="molecule type" value="Genomic_DNA"/>
</dbReference>
<feature type="signal peptide" evidence="1">
    <location>
        <begin position="1"/>
        <end position="21"/>
    </location>
</feature>
<sequence length="207" mass="21641">MPTMVQLLLGLCTLLVALSQAVPVIEDREVAAPKDIAISDIVYGGTGCPQGSASVQIAPDGKTFTAKFKSFSAQLGTGSLADSRKFCQLNLALKAPVGWQYAVLATNFTGTACLGFNTKATHTSTVYFSGSANQTAFSLPLYGPAIYSYNIAAANIIGGPAWSPCGSDTALNIKSELSLTGNGVAEIIEYGESGKLARIFELGWRKC</sequence>
<protein>
    <recommendedName>
        <fullName evidence="4">Secreted protein</fullName>
    </recommendedName>
</protein>
<proteinExistence type="predicted"/>
<keyword evidence="1" id="KW-0732">Signal</keyword>
<evidence type="ECO:0000313" key="3">
    <source>
        <dbReference type="Proteomes" id="UP001373714"/>
    </source>
</evidence>
<dbReference type="Pfam" id="PF14273">
    <property type="entry name" value="DUF4360"/>
    <property type="match status" value="1"/>
</dbReference>
<accession>A0AAV9U4H7</accession>
<name>A0AAV9U4H7_9PEZI</name>
<dbReference type="PANTHER" id="PTHR38847">
    <property type="match status" value="1"/>
</dbReference>
<dbReference type="Proteomes" id="UP001373714">
    <property type="component" value="Unassembled WGS sequence"/>
</dbReference>
<feature type="chain" id="PRO_5043810322" description="Secreted protein" evidence="1">
    <location>
        <begin position="22"/>
        <end position="207"/>
    </location>
</feature>
<comment type="caution">
    <text evidence="2">The sequence shown here is derived from an EMBL/GenBank/DDBJ whole genome shotgun (WGS) entry which is preliminary data.</text>
</comment>
<evidence type="ECO:0008006" key="4">
    <source>
        <dbReference type="Google" id="ProtNLM"/>
    </source>
</evidence>
<dbReference type="AlphaFoldDB" id="A0AAV9U4H7"/>
<keyword evidence="3" id="KW-1185">Reference proteome</keyword>
<dbReference type="InterPro" id="IPR025649">
    <property type="entry name" value="DUF4360"/>
</dbReference>
<evidence type="ECO:0000313" key="2">
    <source>
        <dbReference type="EMBL" id="KAK6334539.1"/>
    </source>
</evidence>